<sequence>MSAVWLKIITIVCLCCTELTDAGVVWKEVGQSITIQCNADSEQQLMSFSLKKGLNQDEEIFFTESTSQKHNIKEMMKERVQAYTGFPKVEILIKNLTVNDTGPYWCLYDKIDNSDHKKKNTNSLLLVVTEKQRAVTATVETLVCESSSLNVVVLSVVAFAGILLAIMLFLVIWITNKNSRVSSRPEKTSRHTNNNDVYEDMRGTIRR</sequence>
<dbReference type="SMART" id="SM00409">
    <property type="entry name" value="IG"/>
    <property type="match status" value="1"/>
</dbReference>
<feature type="chain" id="PRO_5015054952" evidence="3">
    <location>
        <begin position="23"/>
        <end position="207"/>
    </location>
</feature>
<dbReference type="InterPro" id="IPR013783">
    <property type="entry name" value="Ig-like_fold"/>
</dbReference>
<dbReference type="InterPro" id="IPR039090">
    <property type="entry name" value="CD7"/>
</dbReference>
<dbReference type="InterPro" id="IPR003599">
    <property type="entry name" value="Ig_sub"/>
</dbReference>
<dbReference type="GO" id="GO:0002250">
    <property type="term" value="P:adaptive immune response"/>
    <property type="evidence" value="ECO:0007669"/>
    <property type="project" value="InterPro"/>
</dbReference>
<reference evidence="5" key="1">
    <citation type="submission" date="2016-05" db="EMBL/GenBank/DDBJ databases">
        <authorList>
            <person name="Senf B."/>
        </authorList>
    </citation>
    <scope>NUCLEOTIDE SEQUENCE</scope>
    <source>
        <tissue evidence="5">Brain</tissue>
    </source>
</reference>
<feature type="domain" description="Immunoglobulin" evidence="4">
    <location>
        <begin position="22"/>
        <end position="129"/>
    </location>
</feature>
<dbReference type="AlphaFoldDB" id="A0A1A7YBF6"/>
<accession>A0A1A7YBF6</accession>
<keyword evidence="3" id="KW-0732">Signal</keyword>
<dbReference type="PANTHER" id="PTHR15343:SF0">
    <property type="entry name" value="T-CELL ANTIGEN CD7"/>
    <property type="match status" value="1"/>
</dbReference>
<evidence type="ECO:0000259" key="4">
    <source>
        <dbReference type="SMART" id="SM00409"/>
    </source>
</evidence>
<keyword evidence="2" id="KW-0472">Membrane</keyword>
<dbReference type="InterPro" id="IPR036179">
    <property type="entry name" value="Ig-like_dom_sf"/>
</dbReference>
<name>A0A1A7YBF6_9TELE</name>
<dbReference type="SUPFAM" id="SSF48726">
    <property type="entry name" value="Immunoglobulin"/>
    <property type="match status" value="1"/>
</dbReference>
<proteinExistence type="predicted"/>
<dbReference type="PANTHER" id="PTHR15343">
    <property type="entry name" value="CD7"/>
    <property type="match status" value="1"/>
</dbReference>
<dbReference type="Pfam" id="PF07686">
    <property type="entry name" value="V-set"/>
    <property type="match status" value="1"/>
</dbReference>
<reference evidence="5" key="2">
    <citation type="submission" date="2017-09" db="EMBL/GenBank/DDBJ databases">
        <title>The genome of a short-lived fish provides insights into sex chromosome evolution and the genetic control of aging.</title>
        <authorList>
            <person name="Reichwald K."/>
            <person name="Felder M."/>
            <person name="Petzold A."/>
            <person name="Koch P."/>
            <person name="Groth M."/>
            <person name="Platzer M."/>
        </authorList>
    </citation>
    <scope>NUCLEOTIDE SEQUENCE</scope>
    <source>
        <tissue evidence="5">Brain</tissue>
    </source>
</reference>
<keyword evidence="2" id="KW-0812">Transmembrane</keyword>
<dbReference type="EMBL" id="HADW01003113">
    <property type="protein sequence ID" value="SBP04513.1"/>
    <property type="molecule type" value="Transcribed_RNA"/>
</dbReference>
<evidence type="ECO:0000256" key="2">
    <source>
        <dbReference type="SAM" id="Phobius"/>
    </source>
</evidence>
<dbReference type="Gene3D" id="2.60.40.10">
    <property type="entry name" value="Immunoglobulins"/>
    <property type="match status" value="1"/>
</dbReference>
<dbReference type="InterPro" id="IPR013106">
    <property type="entry name" value="Ig_V-set"/>
</dbReference>
<dbReference type="GO" id="GO:0038023">
    <property type="term" value="F:signaling receptor activity"/>
    <property type="evidence" value="ECO:0007669"/>
    <property type="project" value="InterPro"/>
</dbReference>
<dbReference type="EMBL" id="HADX01005366">
    <property type="protein sequence ID" value="SBP27598.1"/>
    <property type="molecule type" value="Transcribed_RNA"/>
</dbReference>
<dbReference type="GO" id="GO:0016020">
    <property type="term" value="C:membrane"/>
    <property type="evidence" value="ECO:0007669"/>
    <property type="project" value="InterPro"/>
</dbReference>
<gene>
    <name evidence="5" type="primary">Nfu_g_1_019591</name>
</gene>
<organism evidence="5">
    <name type="scientific">Iconisemion striatum</name>
    <dbReference type="NCBI Taxonomy" id="60296"/>
    <lineage>
        <taxon>Eukaryota</taxon>
        <taxon>Metazoa</taxon>
        <taxon>Chordata</taxon>
        <taxon>Craniata</taxon>
        <taxon>Vertebrata</taxon>
        <taxon>Euteleostomi</taxon>
        <taxon>Actinopterygii</taxon>
        <taxon>Neopterygii</taxon>
        <taxon>Teleostei</taxon>
        <taxon>Neoteleostei</taxon>
        <taxon>Acanthomorphata</taxon>
        <taxon>Ovalentaria</taxon>
        <taxon>Atherinomorphae</taxon>
        <taxon>Cyprinodontiformes</taxon>
        <taxon>Nothobranchiidae</taxon>
        <taxon>Iconisemion</taxon>
    </lineage>
</organism>
<protein>
    <submittedName>
        <fullName evidence="5">Chromosome 3 SCAF14707, whole genome shotgun sequence, Uncharacterized protein</fullName>
    </submittedName>
</protein>
<feature type="region of interest" description="Disordered" evidence="1">
    <location>
        <begin position="182"/>
        <end position="207"/>
    </location>
</feature>
<evidence type="ECO:0000256" key="3">
    <source>
        <dbReference type="SAM" id="SignalP"/>
    </source>
</evidence>
<evidence type="ECO:0000256" key="1">
    <source>
        <dbReference type="SAM" id="MobiDB-lite"/>
    </source>
</evidence>
<feature type="signal peptide" evidence="3">
    <location>
        <begin position="1"/>
        <end position="22"/>
    </location>
</feature>
<evidence type="ECO:0000313" key="5">
    <source>
        <dbReference type="EMBL" id="SBP27598.1"/>
    </source>
</evidence>
<keyword evidence="2" id="KW-1133">Transmembrane helix</keyword>
<feature type="transmembrane region" description="Helical" evidence="2">
    <location>
        <begin position="151"/>
        <end position="174"/>
    </location>
</feature>